<dbReference type="EMBL" id="JACHXP010000005">
    <property type="protein sequence ID" value="MBB3190116.1"/>
    <property type="molecule type" value="Genomic_DNA"/>
</dbReference>
<comment type="caution">
    <text evidence="4">The sequence shown here is derived from an EMBL/GenBank/DDBJ whole genome shotgun (WGS) entry which is preliminary data.</text>
</comment>
<feature type="coiled-coil region" evidence="1">
    <location>
        <begin position="28"/>
        <end position="111"/>
    </location>
</feature>
<dbReference type="InterPro" id="IPR016047">
    <property type="entry name" value="M23ase_b-sheet_dom"/>
</dbReference>
<keyword evidence="1" id="KW-0175">Coiled coil</keyword>
<evidence type="ECO:0000256" key="1">
    <source>
        <dbReference type="SAM" id="Coils"/>
    </source>
</evidence>
<name>A0A839VC85_9GAMM</name>
<keyword evidence="2" id="KW-0732">Signal</keyword>
<evidence type="ECO:0000256" key="2">
    <source>
        <dbReference type="SAM" id="SignalP"/>
    </source>
</evidence>
<dbReference type="PANTHER" id="PTHR21666">
    <property type="entry name" value="PEPTIDASE-RELATED"/>
    <property type="match status" value="1"/>
</dbReference>
<dbReference type="SUPFAM" id="SSF51261">
    <property type="entry name" value="Duplicated hybrid motif"/>
    <property type="match status" value="1"/>
</dbReference>
<dbReference type="Proteomes" id="UP000547614">
    <property type="component" value="Unassembled WGS sequence"/>
</dbReference>
<dbReference type="AlphaFoldDB" id="A0A839VC85"/>
<sequence length="381" mass="42012">MAAQGIARLSVLLMALCLASPLAAQPDEQAARARLDAIGEQIQAATRELSATRDARDEAGEALRKIETALAETHRRLDALQAERRTLDTEVARLETQRDTLEAERAEQRDALGRQLDALYRLGLTPQLKLLLNQDDPARLDRLQTYLNRLARARHARLDDLARLEAALADNRRTLSTRRDRLTALAVELERRSGELAAQQDAREALLARLDERFVSEQSRLTALAQDRAHAERVLRQVQERLARLQRPPPSTAIAGTRGDLPWPVQGSVTSRFGQGAGVHLNGLLIRAHEGTPVKAVHAGRVVFADWMRGFGNLLIIDHGDRVMTLHAHLQHFTATLGQAVSRGEVLGAVGTTGGQASPGLYFEVRRDGEPIDPGGWIARR</sequence>
<protein>
    <submittedName>
        <fullName evidence="4">Septal ring factor EnvC (AmiA/AmiB activator)</fullName>
    </submittedName>
</protein>
<feature type="signal peptide" evidence="2">
    <location>
        <begin position="1"/>
        <end position="24"/>
    </location>
</feature>
<dbReference type="InterPro" id="IPR050570">
    <property type="entry name" value="Cell_wall_metabolism_enzyme"/>
</dbReference>
<feature type="chain" id="PRO_5032369398" evidence="2">
    <location>
        <begin position="25"/>
        <end position="381"/>
    </location>
</feature>
<dbReference type="Pfam" id="PF01551">
    <property type="entry name" value="Peptidase_M23"/>
    <property type="match status" value="1"/>
</dbReference>
<dbReference type="InterPro" id="IPR011055">
    <property type="entry name" value="Dup_hybrid_motif"/>
</dbReference>
<accession>A0A839VC85</accession>
<evidence type="ECO:0000259" key="3">
    <source>
        <dbReference type="Pfam" id="PF01551"/>
    </source>
</evidence>
<dbReference type="PANTHER" id="PTHR21666:SF270">
    <property type="entry name" value="MUREIN HYDROLASE ACTIVATOR ENVC"/>
    <property type="match status" value="1"/>
</dbReference>
<dbReference type="FunFam" id="2.70.70.10:FF:000003">
    <property type="entry name" value="Murein hydrolase activator EnvC"/>
    <property type="match status" value="1"/>
</dbReference>
<evidence type="ECO:0000313" key="5">
    <source>
        <dbReference type="Proteomes" id="UP000547614"/>
    </source>
</evidence>
<keyword evidence="5" id="KW-1185">Reference proteome</keyword>
<feature type="domain" description="M23ase beta-sheet core" evidence="3">
    <location>
        <begin position="282"/>
        <end position="374"/>
    </location>
</feature>
<dbReference type="Gene3D" id="6.10.250.3150">
    <property type="match status" value="1"/>
</dbReference>
<proteinExistence type="predicted"/>
<reference evidence="4 5" key="1">
    <citation type="submission" date="2020-08" db="EMBL/GenBank/DDBJ databases">
        <title>Genomic Encyclopedia of Type Strains, Phase III (KMG-III): the genomes of soil and plant-associated and newly described type strains.</title>
        <authorList>
            <person name="Whitman W."/>
        </authorList>
    </citation>
    <scope>NUCLEOTIDE SEQUENCE [LARGE SCALE GENOMIC DNA]</scope>
    <source>
        <strain evidence="4 5">CECT 7282</strain>
    </source>
</reference>
<gene>
    <name evidence="4" type="ORF">FHR94_001347</name>
</gene>
<evidence type="ECO:0000313" key="4">
    <source>
        <dbReference type="EMBL" id="MBB3190116.1"/>
    </source>
</evidence>
<dbReference type="GO" id="GO:0004222">
    <property type="term" value="F:metalloendopeptidase activity"/>
    <property type="evidence" value="ECO:0007669"/>
    <property type="project" value="TreeGrafter"/>
</dbReference>
<organism evidence="4 5">
    <name type="scientific">Halomonas cerina</name>
    <dbReference type="NCBI Taxonomy" id="447424"/>
    <lineage>
        <taxon>Bacteria</taxon>
        <taxon>Pseudomonadati</taxon>
        <taxon>Pseudomonadota</taxon>
        <taxon>Gammaproteobacteria</taxon>
        <taxon>Oceanospirillales</taxon>
        <taxon>Halomonadaceae</taxon>
        <taxon>Halomonas</taxon>
    </lineage>
</organism>
<dbReference type="Gene3D" id="2.70.70.10">
    <property type="entry name" value="Glucose Permease (Domain IIA)"/>
    <property type="match status" value="1"/>
</dbReference>
<dbReference type="RefSeq" id="WP_246389852.1">
    <property type="nucleotide sequence ID" value="NZ_JACHXP010000005.1"/>
</dbReference>
<dbReference type="CDD" id="cd12797">
    <property type="entry name" value="M23_peptidase"/>
    <property type="match status" value="1"/>
</dbReference>